<keyword evidence="3" id="KW-0220">Diaminopimelate biosynthesis</keyword>
<evidence type="ECO:0000256" key="2">
    <source>
        <dbReference type="ARBA" id="ARBA00022801"/>
    </source>
</evidence>
<proteinExistence type="predicted"/>
<dbReference type="FunFam" id="3.30.70.360:FF:000001">
    <property type="entry name" value="N-acetyldiaminopimelate deacetylase"/>
    <property type="match status" value="1"/>
</dbReference>
<dbReference type="InterPro" id="IPR036264">
    <property type="entry name" value="Bact_exopeptidase_dim_dom"/>
</dbReference>
<protein>
    <submittedName>
        <fullName evidence="7">Amidohydrolase</fullName>
    </submittedName>
</protein>
<feature type="binding site" evidence="5">
    <location>
        <position position="133"/>
    </location>
    <ligand>
        <name>Mn(2+)</name>
        <dbReference type="ChEBI" id="CHEBI:29035"/>
        <label>2</label>
    </ligand>
</feature>
<dbReference type="Pfam" id="PF01546">
    <property type="entry name" value="Peptidase_M20"/>
    <property type="match status" value="1"/>
</dbReference>
<comment type="cofactor">
    <cofactor evidence="5">
        <name>Mn(2+)</name>
        <dbReference type="ChEBI" id="CHEBI:29035"/>
    </cofactor>
    <text evidence="5">The Mn(2+) ion enhances activity.</text>
</comment>
<feature type="binding site" evidence="5">
    <location>
        <position position="158"/>
    </location>
    <ligand>
        <name>Mn(2+)</name>
        <dbReference type="ChEBI" id="CHEBI:29035"/>
        <label>2</label>
    </ligand>
</feature>
<feature type="binding site" evidence="5">
    <location>
        <position position="99"/>
    </location>
    <ligand>
        <name>Mn(2+)</name>
        <dbReference type="ChEBI" id="CHEBI:29035"/>
        <label>2</label>
    </ligand>
</feature>
<keyword evidence="2" id="KW-0378">Hydrolase</keyword>
<dbReference type="InterPro" id="IPR011650">
    <property type="entry name" value="Peptidase_M20_dimer"/>
</dbReference>
<dbReference type="GO" id="GO:0019877">
    <property type="term" value="P:diaminopimelate biosynthetic process"/>
    <property type="evidence" value="ECO:0007669"/>
    <property type="project" value="UniProtKB-KW"/>
</dbReference>
<organism evidence="7 8">
    <name type="scientific">Vagococcus intermedius</name>
    <dbReference type="NCBI Taxonomy" id="2991418"/>
    <lineage>
        <taxon>Bacteria</taxon>
        <taxon>Bacillati</taxon>
        <taxon>Bacillota</taxon>
        <taxon>Bacilli</taxon>
        <taxon>Lactobacillales</taxon>
        <taxon>Enterococcaceae</taxon>
        <taxon>Vagococcus</taxon>
    </lineage>
</organism>
<dbReference type="PIRSF" id="PIRSF005962">
    <property type="entry name" value="Pept_M20D_amidohydro"/>
    <property type="match status" value="1"/>
</dbReference>
<dbReference type="SUPFAM" id="SSF55031">
    <property type="entry name" value="Bacterial exopeptidase dimerisation domain"/>
    <property type="match status" value="1"/>
</dbReference>
<dbReference type="Proteomes" id="UP001179647">
    <property type="component" value="Chromosome"/>
</dbReference>
<evidence type="ECO:0000256" key="4">
    <source>
        <dbReference type="ARBA" id="ARBA00023154"/>
    </source>
</evidence>
<dbReference type="Pfam" id="PF07687">
    <property type="entry name" value="M20_dimer"/>
    <property type="match status" value="1"/>
</dbReference>
<gene>
    <name evidence="7" type="ORF">OL234_03545</name>
</gene>
<keyword evidence="8" id="KW-1185">Reference proteome</keyword>
<dbReference type="GO" id="GO:0050118">
    <property type="term" value="F:N-acetyldiaminopimelate deacetylase activity"/>
    <property type="evidence" value="ECO:0007669"/>
    <property type="project" value="UniProtKB-ARBA"/>
</dbReference>
<evidence type="ECO:0000256" key="3">
    <source>
        <dbReference type="ARBA" id="ARBA00022915"/>
    </source>
</evidence>
<dbReference type="InterPro" id="IPR017439">
    <property type="entry name" value="Amidohydrolase"/>
</dbReference>
<dbReference type="AlphaFoldDB" id="A0AAF0I8M6"/>
<dbReference type="GO" id="GO:0046872">
    <property type="term" value="F:metal ion binding"/>
    <property type="evidence" value="ECO:0007669"/>
    <property type="project" value="UniProtKB-KW"/>
</dbReference>
<keyword evidence="5" id="KW-0479">Metal-binding</keyword>
<dbReference type="SUPFAM" id="SSF53187">
    <property type="entry name" value="Zn-dependent exopeptidases"/>
    <property type="match status" value="1"/>
</dbReference>
<dbReference type="KEGG" id="vie:OL234_03545"/>
<feature type="binding site" evidence="5">
    <location>
        <position position="97"/>
    </location>
    <ligand>
        <name>Mn(2+)</name>
        <dbReference type="ChEBI" id="CHEBI:29035"/>
        <label>2</label>
    </ligand>
</feature>
<keyword evidence="5" id="KW-0464">Manganese</keyword>
<evidence type="ECO:0000256" key="1">
    <source>
        <dbReference type="ARBA" id="ARBA00022605"/>
    </source>
</evidence>
<dbReference type="NCBIfam" id="TIGR01891">
    <property type="entry name" value="amidohydrolases"/>
    <property type="match status" value="1"/>
</dbReference>
<feature type="binding site" evidence="5">
    <location>
        <position position="358"/>
    </location>
    <ligand>
        <name>Mn(2+)</name>
        <dbReference type="ChEBI" id="CHEBI:29035"/>
        <label>2</label>
    </ligand>
</feature>
<evidence type="ECO:0000256" key="5">
    <source>
        <dbReference type="PIRSR" id="PIRSR005962-1"/>
    </source>
</evidence>
<dbReference type="Gene3D" id="3.40.630.10">
    <property type="entry name" value="Zn peptidases"/>
    <property type="match status" value="1"/>
</dbReference>
<dbReference type="EMBL" id="CP110232">
    <property type="protein sequence ID" value="WEG74309.1"/>
    <property type="molecule type" value="Genomic_DNA"/>
</dbReference>
<dbReference type="RefSeq" id="WP_275470108.1">
    <property type="nucleotide sequence ID" value="NZ_CP110232.1"/>
</dbReference>
<name>A0AAF0I8M6_9ENTE</name>
<dbReference type="Gene3D" id="3.30.70.360">
    <property type="match status" value="1"/>
</dbReference>
<evidence type="ECO:0000259" key="6">
    <source>
        <dbReference type="Pfam" id="PF07687"/>
    </source>
</evidence>
<evidence type="ECO:0000313" key="7">
    <source>
        <dbReference type="EMBL" id="WEG74309.1"/>
    </source>
</evidence>
<keyword evidence="1" id="KW-0028">Amino-acid biosynthesis</keyword>
<dbReference type="PANTHER" id="PTHR11014:SF63">
    <property type="entry name" value="METALLOPEPTIDASE, PUTATIVE (AFU_ORTHOLOGUE AFUA_6G09600)-RELATED"/>
    <property type="match status" value="1"/>
</dbReference>
<keyword evidence="4" id="KW-0457">Lysine biosynthesis</keyword>
<accession>A0AAF0I8M6</accession>
<dbReference type="InterPro" id="IPR002933">
    <property type="entry name" value="Peptidase_M20"/>
</dbReference>
<sequence>MLEAREDEMVAIRRYLHANPELSFHETKTAKYIADFYKGKACHVQTMIGGQNGVLVDIEGGFPGDNLALRADFDALPIQEETDLPFSSKNEGVMHACGHDAHTAYMLVLADCLIQVKDRLKGTIRIIHQPAEEVPPGGAITMVECDCLKDISHVLGIHIINNFPTGTISYHPGAVHTGRATFKLKIQGQGGHGSSPHEAKDSILAGAQFVTAIQTIVSRKIDPMETVSVTIGSFDGKGSANIIKDSVILEGDVRMLKESSRPKVEAEFRRILKGVCLANEMSYDLDYMNDYIVCINDEATTIMVKEALDLANLKEVTTINDCGALNPSEDFAYYAAKRPSCFFYVGAREIEGACYPHHHPKFRINEKCLLIAAKAMASSVLYYMSEGV</sequence>
<reference evidence="7" key="1">
    <citation type="submission" date="2022-10" db="EMBL/GenBank/DDBJ databases">
        <title>Vagococcus sp. isolated from poultry meat.</title>
        <authorList>
            <person name="Johansson P."/>
            <person name="Bjorkroth J."/>
        </authorList>
    </citation>
    <scope>NUCLEOTIDE SEQUENCE</scope>
    <source>
        <strain evidence="7">STAA11</strain>
    </source>
</reference>
<dbReference type="GO" id="GO:0009085">
    <property type="term" value="P:lysine biosynthetic process"/>
    <property type="evidence" value="ECO:0007669"/>
    <property type="project" value="UniProtKB-KW"/>
</dbReference>
<dbReference type="PANTHER" id="PTHR11014">
    <property type="entry name" value="PEPTIDASE M20 FAMILY MEMBER"/>
    <property type="match status" value="1"/>
</dbReference>
<feature type="domain" description="Peptidase M20 dimerisation" evidence="6">
    <location>
        <begin position="176"/>
        <end position="275"/>
    </location>
</feature>
<evidence type="ECO:0000313" key="8">
    <source>
        <dbReference type="Proteomes" id="UP001179647"/>
    </source>
</evidence>